<dbReference type="EMBL" id="CP017755">
    <property type="protein sequence ID" value="AOZ09414.1"/>
    <property type="molecule type" value="Genomic_DNA"/>
</dbReference>
<name>A0ABN4TSF8_9BURK</name>
<dbReference type="InterPro" id="IPR004675">
    <property type="entry name" value="AhpD_core"/>
</dbReference>
<dbReference type="SUPFAM" id="SSF69118">
    <property type="entry name" value="AhpD-like"/>
    <property type="match status" value="1"/>
</dbReference>
<dbReference type="InterPro" id="IPR003779">
    <property type="entry name" value="CMD-like"/>
</dbReference>
<dbReference type="Proteomes" id="UP000177515">
    <property type="component" value="Chromosome 2"/>
</dbReference>
<keyword evidence="3" id="KW-1185">Reference proteome</keyword>
<gene>
    <name evidence="2" type="ORF">BKK80_26960</name>
</gene>
<dbReference type="PANTHER" id="PTHR35446:SF3">
    <property type="entry name" value="CMD DOMAIN-CONTAINING PROTEIN"/>
    <property type="match status" value="1"/>
</dbReference>
<sequence>MSRLPLLSADNAPTASRPFVERAIANNGFLPNLIAALAHSPAALEAYLTVGEINGRSGLTLAEREVVQITAAAVHGCAFCVAGHTAVALKKARLETDQVEALRTQAPLREARHEALAAFTRAIIATRGAVPDAALQDFLHAGFEAGQALDVVLGVSLATLCNFANNLAQSPLNAELEPYRWAPATA</sequence>
<organism evidence="2 3">
    <name type="scientific">Cupriavidus malaysiensis</name>
    <dbReference type="NCBI Taxonomy" id="367825"/>
    <lineage>
        <taxon>Bacteria</taxon>
        <taxon>Pseudomonadati</taxon>
        <taxon>Pseudomonadota</taxon>
        <taxon>Betaproteobacteria</taxon>
        <taxon>Burkholderiales</taxon>
        <taxon>Burkholderiaceae</taxon>
        <taxon>Cupriavidus</taxon>
    </lineage>
</organism>
<dbReference type="Gene3D" id="1.20.1290.10">
    <property type="entry name" value="AhpD-like"/>
    <property type="match status" value="1"/>
</dbReference>
<dbReference type="NCBIfam" id="TIGR00778">
    <property type="entry name" value="ahpD_dom"/>
    <property type="match status" value="1"/>
</dbReference>
<reference evidence="2 3" key="1">
    <citation type="submission" date="2016-10" db="EMBL/GenBank/DDBJ databases">
        <title>Complete genome sequences of three Cupriavidus strains isolated from various Malaysian environments.</title>
        <authorList>
            <person name="Abdullah A.A.-A."/>
            <person name="Shafie N.A.H."/>
            <person name="Lau N.S."/>
        </authorList>
    </citation>
    <scope>NUCLEOTIDE SEQUENCE [LARGE SCALE GENOMIC DNA]</scope>
    <source>
        <strain evidence="2 3">USMAA1020</strain>
    </source>
</reference>
<evidence type="ECO:0000313" key="3">
    <source>
        <dbReference type="Proteomes" id="UP000177515"/>
    </source>
</evidence>
<protein>
    <submittedName>
        <fullName evidence="2">Alkylhydroperoxidase</fullName>
    </submittedName>
</protein>
<dbReference type="RefSeq" id="WP_071020263.1">
    <property type="nucleotide sequence ID" value="NZ_CP017755.1"/>
</dbReference>
<evidence type="ECO:0000313" key="2">
    <source>
        <dbReference type="EMBL" id="AOZ09414.1"/>
    </source>
</evidence>
<dbReference type="InterPro" id="IPR029032">
    <property type="entry name" value="AhpD-like"/>
</dbReference>
<evidence type="ECO:0000259" key="1">
    <source>
        <dbReference type="Pfam" id="PF02627"/>
    </source>
</evidence>
<feature type="domain" description="Carboxymuconolactone decarboxylase-like" evidence="1">
    <location>
        <begin position="41"/>
        <end position="110"/>
    </location>
</feature>
<proteinExistence type="predicted"/>
<accession>A0ABN4TSF8</accession>
<dbReference type="Pfam" id="PF02627">
    <property type="entry name" value="CMD"/>
    <property type="match status" value="1"/>
</dbReference>
<dbReference type="PANTHER" id="PTHR35446">
    <property type="entry name" value="SI:CH211-175M2.5"/>
    <property type="match status" value="1"/>
</dbReference>